<evidence type="ECO:0000256" key="4">
    <source>
        <dbReference type="SAM" id="MobiDB-lite"/>
    </source>
</evidence>
<accession>A0A1Y2B6D0</accession>
<feature type="domain" description="RRM" evidence="5">
    <location>
        <begin position="254"/>
        <end position="347"/>
    </location>
</feature>
<proteinExistence type="predicted"/>
<dbReference type="Gene3D" id="3.30.70.330">
    <property type="match status" value="2"/>
</dbReference>
<dbReference type="AlphaFoldDB" id="A0A1Y2B6D0"/>
<feature type="compositionally biased region" description="Low complexity" evidence="4">
    <location>
        <begin position="23"/>
        <end position="33"/>
    </location>
</feature>
<organism evidence="6 7">
    <name type="scientific">Naematelia encephala</name>
    <dbReference type="NCBI Taxonomy" id="71784"/>
    <lineage>
        <taxon>Eukaryota</taxon>
        <taxon>Fungi</taxon>
        <taxon>Dikarya</taxon>
        <taxon>Basidiomycota</taxon>
        <taxon>Agaricomycotina</taxon>
        <taxon>Tremellomycetes</taxon>
        <taxon>Tremellales</taxon>
        <taxon>Naemateliaceae</taxon>
        <taxon>Naematelia</taxon>
    </lineage>
</organism>
<dbReference type="Proteomes" id="UP000193986">
    <property type="component" value="Unassembled WGS sequence"/>
</dbReference>
<dbReference type="OrthoDB" id="271725at2759"/>
<feature type="compositionally biased region" description="Polar residues" evidence="4">
    <location>
        <begin position="526"/>
        <end position="546"/>
    </location>
</feature>
<name>A0A1Y2B6D0_9TREE</name>
<dbReference type="SMART" id="SM00360">
    <property type="entry name" value="RRM"/>
    <property type="match status" value="1"/>
</dbReference>
<dbReference type="SUPFAM" id="SSF54928">
    <property type="entry name" value="RNA-binding domain, RBD"/>
    <property type="match status" value="2"/>
</dbReference>
<evidence type="ECO:0000256" key="1">
    <source>
        <dbReference type="ARBA" id="ARBA00022737"/>
    </source>
</evidence>
<dbReference type="PROSITE" id="PS50102">
    <property type="entry name" value="RRM"/>
    <property type="match status" value="2"/>
</dbReference>
<feature type="region of interest" description="Disordered" evidence="4">
    <location>
        <begin position="1"/>
        <end position="33"/>
    </location>
</feature>
<dbReference type="InterPro" id="IPR035979">
    <property type="entry name" value="RBD_domain_sf"/>
</dbReference>
<dbReference type="InParanoid" id="A0A1Y2B6D0"/>
<evidence type="ECO:0000256" key="3">
    <source>
        <dbReference type="PROSITE-ProRule" id="PRU00176"/>
    </source>
</evidence>
<dbReference type="Pfam" id="PF00076">
    <property type="entry name" value="RRM_1"/>
    <property type="match status" value="1"/>
</dbReference>
<dbReference type="PANTHER" id="PTHR24012">
    <property type="entry name" value="RNA BINDING PROTEIN"/>
    <property type="match status" value="1"/>
</dbReference>
<protein>
    <recommendedName>
        <fullName evidence="5">RRM domain-containing protein</fullName>
    </recommendedName>
</protein>
<evidence type="ECO:0000256" key="2">
    <source>
        <dbReference type="ARBA" id="ARBA00022884"/>
    </source>
</evidence>
<comment type="caution">
    <text evidence="6">The sequence shown here is derived from an EMBL/GenBank/DDBJ whole genome shotgun (WGS) entry which is preliminary data.</text>
</comment>
<evidence type="ECO:0000313" key="6">
    <source>
        <dbReference type="EMBL" id="ORY30393.1"/>
    </source>
</evidence>
<gene>
    <name evidence="6" type="ORF">BCR39DRAFT_558672</name>
</gene>
<dbReference type="InterPro" id="IPR000504">
    <property type="entry name" value="RRM_dom"/>
</dbReference>
<dbReference type="EMBL" id="MCFC01000020">
    <property type="protein sequence ID" value="ORY30393.1"/>
    <property type="molecule type" value="Genomic_DNA"/>
</dbReference>
<dbReference type="InterPro" id="IPR012677">
    <property type="entry name" value="Nucleotide-bd_a/b_plait_sf"/>
</dbReference>
<evidence type="ECO:0000313" key="7">
    <source>
        <dbReference type="Proteomes" id="UP000193986"/>
    </source>
</evidence>
<feature type="region of interest" description="Disordered" evidence="4">
    <location>
        <begin position="487"/>
        <end position="546"/>
    </location>
</feature>
<dbReference type="GO" id="GO:0003723">
    <property type="term" value="F:RNA binding"/>
    <property type="evidence" value="ECO:0007669"/>
    <property type="project" value="UniProtKB-UniRule"/>
</dbReference>
<dbReference type="CDD" id="cd00590">
    <property type="entry name" value="RRM_SF"/>
    <property type="match status" value="1"/>
</dbReference>
<keyword evidence="1" id="KW-0677">Repeat</keyword>
<sequence length="569" mass="62762">MPLDPTVPSFPFPSARRHSPTISSASNTSNTATASSYLTSSAINTPPSRDSPEPIHTDNVNVNVIKRKKAVSFHPGGDKGLSTTTSFGKGWMSTILTPPAEHEGRLRVDCPVRTRSPSVPNLPSQMARGQGADQLAAGFGQLGLSQADFNKYYSPAPTLHHQPSISSFGHPHTPLLSPSQYNPGLFADQISQPSQHSLSHHQSVPNLPHEYGTGWSTQHGIIQEHEESGLVRAAAGLGKRSRSLSSVAGTGQRRNVWIPNIVATWTEEYVKDLASDYGHVLSVKIGHRDIRDGSTVEHPIPAQFCRSHAFVLFQQPEEAAEFILAVKANGAHCEYAKEDFQTEWKSREDPNSSNLYVQGLCLDDTEEAIARLFAPFGRIVTMKILVDDQGRRRGPVLARMQSRPQAEDAIKQLNGRYYARSGEKLQVRVADSDQQKDLKKRASYQGKSALVTPGQQLWSNDFEPVEDHRSLHYRAFLEEELRKVESTLGPRVRTPSYTQVHMPSPALDRRTSQPRMFPTPSHGIAPSTTFPGPSHSVSSSRDLPASQSHLLSSLHYARSSPELGNHRRF</sequence>
<feature type="domain" description="RRM" evidence="5">
    <location>
        <begin position="353"/>
        <end position="432"/>
    </location>
</feature>
<keyword evidence="7" id="KW-1185">Reference proteome</keyword>
<reference evidence="6 7" key="1">
    <citation type="submission" date="2016-07" db="EMBL/GenBank/DDBJ databases">
        <title>Pervasive Adenine N6-methylation of Active Genes in Fungi.</title>
        <authorList>
            <consortium name="DOE Joint Genome Institute"/>
            <person name="Mondo S.J."/>
            <person name="Dannebaum R.O."/>
            <person name="Kuo R.C."/>
            <person name="Labutti K."/>
            <person name="Haridas S."/>
            <person name="Kuo A."/>
            <person name="Salamov A."/>
            <person name="Ahrendt S.R."/>
            <person name="Lipzen A."/>
            <person name="Sullivan W."/>
            <person name="Andreopoulos W.B."/>
            <person name="Clum A."/>
            <person name="Lindquist E."/>
            <person name="Daum C."/>
            <person name="Ramamoorthy G.K."/>
            <person name="Gryganskyi A."/>
            <person name="Culley D."/>
            <person name="Magnuson J.K."/>
            <person name="James T.Y."/>
            <person name="O'Malley M.A."/>
            <person name="Stajich J.E."/>
            <person name="Spatafora J.W."/>
            <person name="Visel A."/>
            <person name="Grigoriev I.V."/>
        </authorList>
    </citation>
    <scope>NUCLEOTIDE SEQUENCE [LARGE SCALE GENOMIC DNA]</scope>
    <source>
        <strain evidence="6 7">68-887.2</strain>
    </source>
</reference>
<evidence type="ECO:0000259" key="5">
    <source>
        <dbReference type="PROSITE" id="PS50102"/>
    </source>
</evidence>
<keyword evidence="2 3" id="KW-0694">RNA-binding</keyword>